<feature type="domain" description="HTH lysR-type" evidence="5">
    <location>
        <begin position="3"/>
        <end position="60"/>
    </location>
</feature>
<dbReference type="Gene3D" id="3.40.190.10">
    <property type="entry name" value="Periplasmic binding protein-like II"/>
    <property type="match status" value="2"/>
</dbReference>
<dbReference type="PRINTS" id="PR00039">
    <property type="entry name" value="HTHLYSR"/>
</dbReference>
<comment type="caution">
    <text evidence="6">The sequence shown here is derived from an EMBL/GenBank/DDBJ whole genome shotgun (WGS) entry which is preliminary data.</text>
</comment>
<organism evidence="6 7">
    <name type="scientific">Streptomyces thermocoprophilus</name>
    <dbReference type="NCBI Taxonomy" id="78356"/>
    <lineage>
        <taxon>Bacteria</taxon>
        <taxon>Bacillati</taxon>
        <taxon>Actinomycetota</taxon>
        <taxon>Actinomycetes</taxon>
        <taxon>Kitasatosporales</taxon>
        <taxon>Streptomycetaceae</taxon>
        <taxon>Streptomyces</taxon>
    </lineage>
</organism>
<dbReference type="InterPro" id="IPR036388">
    <property type="entry name" value="WH-like_DNA-bd_sf"/>
</dbReference>
<dbReference type="PROSITE" id="PS50931">
    <property type="entry name" value="HTH_LYSR"/>
    <property type="match status" value="1"/>
</dbReference>
<dbReference type="Pfam" id="PF00126">
    <property type="entry name" value="HTH_1"/>
    <property type="match status" value="1"/>
</dbReference>
<dbReference type="InterPro" id="IPR036390">
    <property type="entry name" value="WH_DNA-bd_sf"/>
</dbReference>
<keyword evidence="3" id="KW-0238">DNA-binding</keyword>
<comment type="similarity">
    <text evidence="1">Belongs to the LysR transcriptional regulatory family.</text>
</comment>
<reference evidence="6 7" key="1">
    <citation type="submission" date="2024-09" db="EMBL/GenBank/DDBJ databases">
        <authorList>
            <person name="Sun Q."/>
            <person name="Mori K."/>
        </authorList>
    </citation>
    <scope>NUCLEOTIDE SEQUENCE [LARGE SCALE GENOMIC DNA]</scope>
    <source>
        <strain evidence="6 7">JCM 10918</strain>
    </source>
</reference>
<dbReference type="PANTHER" id="PTHR30419">
    <property type="entry name" value="HTH-TYPE TRANSCRIPTIONAL REGULATOR YBHD"/>
    <property type="match status" value="1"/>
</dbReference>
<keyword evidence="4" id="KW-0804">Transcription</keyword>
<dbReference type="SUPFAM" id="SSF46785">
    <property type="entry name" value="Winged helix' DNA-binding domain"/>
    <property type="match status" value="1"/>
</dbReference>
<proteinExistence type="inferred from homology"/>
<evidence type="ECO:0000313" key="6">
    <source>
        <dbReference type="EMBL" id="MFB9737043.1"/>
    </source>
</evidence>
<evidence type="ECO:0000256" key="4">
    <source>
        <dbReference type="ARBA" id="ARBA00023163"/>
    </source>
</evidence>
<dbReference type="SUPFAM" id="SSF53850">
    <property type="entry name" value="Periplasmic binding protein-like II"/>
    <property type="match status" value="1"/>
</dbReference>
<evidence type="ECO:0000256" key="1">
    <source>
        <dbReference type="ARBA" id="ARBA00009437"/>
    </source>
</evidence>
<gene>
    <name evidence="6" type="ORF">ACFFRO_18180</name>
</gene>
<protein>
    <submittedName>
        <fullName evidence="6">LysR family transcriptional regulator</fullName>
    </submittedName>
</protein>
<dbReference type="RefSeq" id="WP_247472162.1">
    <property type="nucleotide sequence ID" value="NZ_JBHMAR010000022.1"/>
</dbReference>
<evidence type="ECO:0000256" key="3">
    <source>
        <dbReference type="ARBA" id="ARBA00023125"/>
    </source>
</evidence>
<name>A0ABV5VGU9_9ACTN</name>
<dbReference type="Gene3D" id="1.10.10.10">
    <property type="entry name" value="Winged helix-like DNA-binding domain superfamily/Winged helix DNA-binding domain"/>
    <property type="match status" value="1"/>
</dbReference>
<evidence type="ECO:0000313" key="7">
    <source>
        <dbReference type="Proteomes" id="UP001589703"/>
    </source>
</evidence>
<evidence type="ECO:0000256" key="2">
    <source>
        <dbReference type="ARBA" id="ARBA00023015"/>
    </source>
</evidence>
<dbReference type="InterPro" id="IPR050950">
    <property type="entry name" value="HTH-type_LysR_regulators"/>
</dbReference>
<dbReference type="Pfam" id="PF03466">
    <property type="entry name" value="LysR_substrate"/>
    <property type="match status" value="1"/>
</dbReference>
<dbReference type="EMBL" id="JBHMAR010000022">
    <property type="protein sequence ID" value="MFB9737043.1"/>
    <property type="molecule type" value="Genomic_DNA"/>
</dbReference>
<keyword evidence="7" id="KW-1185">Reference proteome</keyword>
<dbReference type="InterPro" id="IPR000847">
    <property type="entry name" value="LysR_HTH_N"/>
</dbReference>
<evidence type="ECO:0000259" key="5">
    <source>
        <dbReference type="PROSITE" id="PS50931"/>
    </source>
</evidence>
<keyword evidence="2" id="KW-0805">Transcription regulation</keyword>
<accession>A0ABV5VGU9</accession>
<sequence length="302" mass="31824">MKVSLSQMAVVDAVARHGSFSRAARELHIGQPVVSRTVALVERLLEATLFTRTTRAVELTDAGRAYLAVARSVLAAAERGQRQWDGYLAGENGEVVVAALPSVAATVLPTAVRRFTDGHPGRSVTVLDVPSAEAVTMVESGTADLAVCDADRAARLDGPYDTAELATDTLVAVLPPDGRLADRPEVTWAELSREPFVALQPGSSVRSLTDSGFATAGTAPRALVTARGVATVAGLVAARIGVSAVPRTVLPLLGFQDVTVRPLTEPTVIRRICLLGRTPATPAARIFREEVATAFAERSFRP</sequence>
<dbReference type="Proteomes" id="UP001589703">
    <property type="component" value="Unassembled WGS sequence"/>
</dbReference>
<dbReference type="InterPro" id="IPR005119">
    <property type="entry name" value="LysR_subst-bd"/>
</dbReference>